<accession>A0AAP6BBR6</accession>
<dbReference type="GeneID" id="69813541"/>
<dbReference type="Proteomes" id="UP001282288">
    <property type="component" value="Unassembled WGS sequence"/>
</dbReference>
<evidence type="ECO:0000313" key="3">
    <source>
        <dbReference type="Proteomes" id="UP001272987"/>
    </source>
</evidence>
<protein>
    <submittedName>
        <fullName evidence="1">Uncharacterized protein</fullName>
    </submittedName>
</protein>
<dbReference type="RefSeq" id="WP_010360884.1">
    <property type="nucleotide sequence ID" value="NZ_BCMK01000001.1"/>
</dbReference>
<dbReference type="EMBL" id="JARAWC010000013">
    <property type="protein sequence ID" value="MDX2961749.1"/>
    <property type="molecule type" value="Genomic_DNA"/>
</dbReference>
<gene>
    <name evidence="1" type="ORF">PV399_18790</name>
    <name evidence="2" type="ORF">PV666_37370</name>
</gene>
<comment type="caution">
    <text evidence="1">The sequence shown here is derived from an EMBL/GenBank/DDBJ whole genome shotgun (WGS) entry which is preliminary data.</text>
</comment>
<dbReference type="EMBL" id="JARAWP010000027">
    <property type="protein sequence ID" value="MDX3023504.1"/>
    <property type="molecule type" value="Genomic_DNA"/>
</dbReference>
<sequence length="132" mass="14775">MTATSAPVRVLLGPDTPVIPTHRIVDGCTGPIARYAAPAWPLIPMNANPGVTHSTIHWPTFPDPFREEMRLAAWTLINGELPAVFLRKRHPTWRSRQASKVLCQTIGTWCRLAVWLTNRGITMLRVHHPGTE</sequence>
<organism evidence="1 4">
    <name type="scientific">Streptomyces acidiscabies</name>
    <dbReference type="NCBI Taxonomy" id="42234"/>
    <lineage>
        <taxon>Bacteria</taxon>
        <taxon>Bacillati</taxon>
        <taxon>Actinomycetota</taxon>
        <taxon>Actinomycetes</taxon>
        <taxon>Kitasatosporales</taxon>
        <taxon>Streptomycetaceae</taxon>
        <taxon>Streptomyces</taxon>
    </lineage>
</organism>
<dbReference type="AlphaFoldDB" id="A0AAP6BBR6"/>
<reference evidence="1 3" key="1">
    <citation type="journal article" date="2023" name="Microb. Genom.">
        <title>Mesoterricola silvestris gen. nov., sp. nov., Mesoterricola sediminis sp. nov., Geothrix oryzae sp. nov., Geothrix edaphica sp. nov., Geothrix rubra sp. nov., and Geothrix limicola sp. nov., six novel members of Acidobacteriota isolated from soils.</title>
        <authorList>
            <person name="Weisberg A.J."/>
            <person name="Pearce E."/>
            <person name="Kramer C.G."/>
            <person name="Chang J.H."/>
            <person name="Clarke C.R."/>
        </authorList>
    </citation>
    <scope>NUCLEOTIDE SEQUENCE</scope>
    <source>
        <strain evidence="2 3">NB05-1H</strain>
        <strain evidence="1">NRRL_B-16521</strain>
    </source>
</reference>
<keyword evidence="3" id="KW-1185">Reference proteome</keyword>
<name>A0AAP6BBR6_9ACTN</name>
<evidence type="ECO:0000313" key="1">
    <source>
        <dbReference type="EMBL" id="MDX2961749.1"/>
    </source>
</evidence>
<evidence type="ECO:0000313" key="2">
    <source>
        <dbReference type="EMBL" id="MDX3023504.1"/>
    </source>
</evidence>
<proteinExistence type="predicted"/>
<evidence type="ECO:0000313" key="4">
    <source>
        <dbReference type="Proteomes" id="UP001282288"/>
    </source>
</evidence>
<dbReference type="Proteomes" id="UP001272987">
    <property type="component" value="Unassembled WGS sequence"/>
</dbReference>